<evidence type="ECO:0000313" key="3">
    <source>
        <dbReference type="Proteomes" id="UP000193498"/>
    </source>
</evidence>
<dbReference type="Proteomes" id="UP000193498">
    <property type="component" value="Unassembled WGS sequence"/>
</dbReference>
<evidence type="ECO:0000313" key="2">
    <source>
        <dbReference type="EMBL" id="ORX94342.1"/>
    </source>
</evidence>
<protein>
    <submittedName>
        <fullName evidence="2">Uncharacterized protein</fullName>
    </submittedName>
</protein>
<accession>A0A1Y1Y8I6</accession>
<gene>
    <name evidence="2" type="ORF">K493DRAFT_315535</name>
</gene>
<evidence type="ECO:0000256" key="1">
    <source>
        <dbReference type="SAM" id="SignalP"/>
    </source>
</evidence>
<comment type="caution">
    <text evidence="2">The sequence shown here is derived from an EMBL/GenBank/DDBJ whole genome shotgun (WGS) entry which is preliminary data.</text>
</comment>
<feature type="chain" id="PRO_5011988141" evidence="1">
    <location>
        <begin position="21"/>
        <end position="79"/>
    </location>
</feature>
<dbReference type="InParanoid" id="A0A1Y1Y8I6"/>
<proteinExistence type="predicted"/>
<sequence length="79" mass="8511">MCNLHQSLLLLARRLALSFGEVPLTTDIAPIKHASGAYLQLEYSDISGCRKQYILVGGIYTVSCQSGTVSRVVAVAEVN</sequence>
<dbReference type="EMBL" id="MCFE01000207">
    <property type="protein sequence ID" value="ORX94342.1"/>
    <property type="molecule type" value="Genomic_DNA"/>
</dbReference>
<keyword evidence="3" id="KW-1185">Reference proteome</keyword>
<feature type="signal peptide" evidence="1">
    <location>
        <begin position="1"/>
        <end position="20"/>
    </location>
</feature>
<keyword evidence="1" id="KW-0732">Signal</keyword>
<dbReference type="AlphaFoldDB" id="A0A1Y1Y8I6"/>
<organism evidence="2 3">
    <name type="scientific">Basidiobolus meristosporus CBS 931.73</name>
    <dbReference type="NCBI Taxonomy" id="1314790"/>
    <lineage>
        <taxon>Eukaryota</taxon>
        <taxon>Fungi</taxon>
        <taxon>Fungi incertae sedis</taxon>
        <taxon>Zoopagomycota</taxon>
        <taxon>Entomophthoromycotina</taxon>
        <taxon>Basidiobolomycetes</taxon>
        <taxon>Basidiobolales</taxon>
        <taxon>Basidiobolaceae</taxon>
        <taxon>Basidiobolus</taxon>
    </lineage>
</organism>
<name>A0A1Y1Y8I6_9FUNG</name>
<reference evidence="2 3" key="1">
    <citation type="submission" date="2016-07" db="EMBL/GenBank/DDBJ databases">
        <title>Pervasive Adenine N6-methylation of Active Genes in Fungi.</title>
        <authorList>
            <consortium name="DOE Joint Genome Institute"/>
            <person name="Mondo S.J."/>
            <person name="Dannebaum R.O."/>
            <person name="Kuo R.C."/>
            <person name="Labutti K."/>
            <person name="Haridas S."/>
            <person name="Kuo A."/>
            <person name="Salamov A."/>
            <person name="Ahrendt S.R."/>
            <person name="Lipzen A."/>
            <person name="Sullivan W."/>
            <person name="Andreopoulos W.B."/>
            <person name="Clum A."/>
            <person name="Lindquist E."/>
            <person name="Daum C."/>
            <person name="Ramamoorthy G.K."/>
            <person name="Gryganskyi A."/>
            <person name="Culley D."/>
            <person name="Magnuson J.K."/>
            <person name="James T.Y."/>
            <person name="O'Malley M.A."/>
            <person name="Stajich J.E."/>
            <person name="Spatafora J.W."/>
            <person name="Visel A."/>
            <person name="Grigoriev I.V."/>
        </authorList>
    </citation>
    <scope>NUCLEOTIDE SEQUENCE [LARGE SCALE GENOMIC DNA]</scope>
    <source>
        <strain evidence="2 3">CBS 931.73</strain>
    </source>
</reference>